<comment type="subunit">
    <text evidence="7">Component of the BCR(KLHL8) E3 ubiquitin ligase complex, at least composed of CUL3, KLHL8 and RBX1. Interacts with RAPSN.</text>
</comment>
<dbReference type="InterPro" id="IPR017096">
    <property type="entry name" value="BTB-kelch_protein"/>
</dbReference>
<keyword evidence="4" id="KW-0833">Ubl conjugation pathway</keyword>
<evidence type="ECO:0000256" key="6">
    <source>
        <dbReference type="ARBA" id="ARBA00056416"/>
    </source>
</evidence>
<keyword evidence="5" id="KW-0007">Acetylation</keyword>
<dbReference type="InterPro" id="IPR015915">
    <property type="entry name" value="Kelch-typ_b-propeller"/>
</dbReference>
<evidence type="ECO:0000256" key="9">
    <source>
        <dbReference type="SAM" id="MobiDB-lite"/>
    </source>
</evidence>
<dbReference type="PANTHER" id="PTHR24412:SF480">
    <property type="entry name" value="KELCH-LIKE PROTEIN 8"/>
    <property type="match status" value="1"/>
</dbReference>
<dbReference type="PROSITE" id="PS50097">
    <property type="entry name" value="BTB"/>
    <property type="match status" value="1"/>
</dbReference>
<protein>
    <recommendedName>
        <fullName evidence="8">Kelch-like protein 8</fullName>
    </recommendedName>
</protein>
<dbReference type="GO" id="GO:0005654">
    <property type="term" value="C:nucleoplasm"/>
    <property type="evidence" value="ECO:0007669"/>
    <property type="project" value="Ensembl"/>
</dbReference>
<reference evidence="11" key="3">
    <citation type="submission" date="2025-09" db="UniProtKB">
        <authorList>
            <consortium name="Ensembl"/>
        </authorList>
    </citation>
    <scope>IDENTIFICATION</scope>
</reference>
<gene>
    <name evidence="11" type="primary">KLHL8</name>
</gene>
<dbReference type="SMART" id="SM00612">
    <property type="entry name" value="Kelch"/>
    <property type="match status" value="6"/>
</dbReference>
<evidence type="ECO:0000256" key="3">
    <source>
        <dbReference type="ARBA" id="ARBA00022737"/>
    </source>
</evidence>
<dbReference type="PANTHER" id="PTHR24412">
    <property type="entry name" value="KELCH PROTEIN"/>
    <property type="match status" value="1"/>
</dbReference>
<dbReference type="Pfam" id="PF07707">
    <property type="entry name" value="BACK"/>
    <property type="match status" value="1"/>
</dbReference>
<organism evidence="11 12">
    <name type="scientific">Microcebus murinus</name>
    <name type="common">Gray mouse lemur</name>
    <name type="synonym">Lemur murinus</name>
    <dbReference type="NCBI Taxonomy" id="30608"/>
    <lineage>
        <taxon>Eukaryota</taxon>
        <taxon>Metazoa</taxon>
        <taxon>Chordata</taxon>
        <taxon>Craniata</taxon>
        <taxon>Vertebrata</taxon>
        <taxon>Euteleostomi</taxon>
        <taxon>Mammalia</taxon>
        <taxon>Eutheria</taxon>
        <taxon>Euarchontoglires</taxon>
        <taxon>Primates</taxon>
        <taxon>Strepsirrhini</taxon>
        <taxon>Lemuriformes</taxon>
        <taxon>Cheirogaleidae</taxon>
        <taxon>Microcebus</taxon>
    </lineage>
</organism>
<name>A0A8C5UTJ3_MICMU</name>
<proteinExistence type="predicted"/>
<feature type="compositionally biased region" description="Basic residues" evidence="9">
    <location>
        <begin position="11"/>
        <end position="22"/>
    </location>
</feature>
<comment type="function">
    <text evidence="6">Substrate-specific adapter of a BCR (BTB-CUL3-RBX1) E3 ubiquitin ligase complex required for The BCR(KLHL8) ubiquitin ligase complex mediates ubiquitination and degradation of RAPSN.</text>
</comment>
<dbReference type="CDD" id="cd18448">
    <property type="entry name" value="BACK_KLHL8"/>
    <property type="match status" value="1"/>
</dbReference>
<keyword evidence="12" id="KW-1185">Reference proteome</keyword>
<dbReference type="EMBL" id="ABDC03031059">
    <property type="status" value="NOT_ANNOTATED_CDS"/>
    <property type="molecule type" value="Genomic_DNA"/>
</dbReference>
<feature type="compositionally biased region" description="Polar residues" evidence="9">
    <location>
        <begin position="23"/>
        <end position="34"/>
    </location>
</feature>
<dbReference type="Gene3D" id="2.120.10.80">
    <property type="entry name" value="Kelch-type beta propeller"/>
    <property type="match status" value="1"/>
</dbReference>
<dbReference type="PRINTS" id="PR00501">
    <property type="entry name" value="KELCHREPEAT"/>
</dbReference>
<dbReference type="AlphaFoldDB" id="A0A8C5UTJ3"/>
<dbReference type="FunFam" id="1.25.40.420:FF:000001">
    <property type="entry name" value="Kelch-like family member 12"/>
    <property type="match status" value="1"/>
</dbReference>
<dbReference type="InterPro" id="IPR011333">
    <property type="entry name" value="SKP1/BTB/POZ_sf"/>
</dbReference>
<accession>A0A8C5UTJ3</accession>
<dbReference type="SMART" id="SM00225">
    <property type="entry name" value="BTB"/>
    <property type="match status" value="1"/>
</dbReference>
<dbReference type="Pfam" id="PF00651">
    <property type="entry name" value="BTB"/>
    <property type="match status" value="1"/>
</dbReference>
<dbReference type="Gene3D" id="3.30.710.10">
    <property type="entry name" value="Potassium Channel Kv1.1, Chain A"/>
    <property type="match status" value="1"/>
</dbReference>
<dbReference type="Pfam" id="PF01344">
    <property type="entry name" value="Kelch_1"/>
    <property type="match status" value="2"/>
</dbReference>
<reference evidence="11" key="2">
    <citation type="submission" date="2025-08" db="UniProtKB">
        <authorList>
            <consortium name="Ensembl"/>
        </authorList>
    </citation>
    <scope>IDENTIFICATION</scope>
</reference>
<sequence length="671" mass="74416">MASDPVNGKQARNHFTKGKRQQQHQQTKNRSSVSDGGGEDSFIFEANEAWKDFHGSLLQFYENGELCDVTLKVGSKLISCHKLVLACVIPYFRAMFLSEMAEAKQTLIEIRDFDGDAIEDLVKFVYSSRLTLTVDNVQPLLYAACILQVELVARACCEYMKLHFHPSNCLAVRAFAESHNRTDLMDMADQYACEHFTEVVECEDFVSVSPQHLHKLLSSSDLNIENEKQVYSAAIKWLLANPQHHSKWLDETLAQVRLPLLPVDFLMGVVAKEQIVKQNLKCRDLLDEARNYHLHLSSRAVPDFEYSVRTTPRKHTAGVLFCVGGRGGSGDPFRSIECYSINKNSWFFGPEMNSRRRHVGVISVEGKVYAVGGHDGNEHLGSMEMFDPLTNKWMMKASMNTKRRGIALASLGGPIYAIGGLDDNTCFNDVERYDIESDQWSAVAPMNTPRGGVGSVALLNHVYAVGGNDGVASLSSVERYDPHLDKWIEVKEMGQRRAGNGVSELHGCLYVVGGFDDNSPLSSVERYDPRSNKWDYVAALTTPRGGVGIATVMGRIFAVGGHNGNAYLNTVEAFDPVLNRWELVGSVSHCRAGAGVAVCACLTSQIRDLVVLPGHHRMRGQSIPPSGSPATELMSILPSPVKLGGPWLNLYCCHFLFARILTFKAYIVQDF</sequence>
<reference evidence="11" key="1">
    <citation type="submission" date="2016-12" db="EMBL/GenBank/DDBJ databases">
        <title>Mouse lemur reference genome and diversity panel.</title>
        <authorList>
            <person name="Harris R."/>
            <person name="Larsen P."/>
            <person name="Liu Y."/>
            <person name="Hughes D.S."/>
            <person name="Murali S."/>
            <person name="Raveendran M."/>
            <person name="Korchina V."/>
            <person name="Wang M."/>
            <person name="Jhangiani S."/>
            <person name="Bandaranaike D."/>
            <person name="Bellair M."/>
            <person name="Blankenburg K."/>
            <person name="Chao H."/>
            <person name="Dahdouli M."/>
            <person name="Dinh H."/>
            <person name="Doddapaneni H."/>
            <person name="English A."/>
            <person name="Firestine M."/>
            <person name="Gnanaolivu R."/>
            <person name="Gross S."/>
            <person name="Hernandez B."/>
            <person name="Javaid M."/>
            <person name="Jayaseelan J."/>
            <person name="Jones J."/>
            <person name="Khan Z."/>
            <person name="Kovar C."/>
            <person name="Kurapati P."/>
            <person name="Le B."/>
            <person name="Lee S."/>
            <person name="Li M."/>
            <person name="Mathew T."/>
            <person name="Narasimhan A."/>
            <person name="Ngo D."/>
            <person name="Nguyen L."/>
            <person name="Okwuonu G."/>
            <person name="Ongeri F."/>
            <person name="Osuji N."/>
            <person name="Pu L.-L."/>
            <person name="Puazo M."/>
            <person name="Quiroz J."/>
            <person name="Raj R."/>
            <person name="Rajbhandari K."/>
            <person name="Reid J.G."/>
            <person name="Santibanez J."/>
            <person name="Sexton D."/>
            <person name="Skinner E."/>
            <person name="Vee V."/>
            <person name="Weissenberger G."/>
            <person name="Wu Y."/>
            <person name="Xin Y."/>
            <person name="Han Y."/>
            <person name="Campbell C."/>
            <person name="Brown A."/>
            <person name="Sullivan B."/>
            <person name="Shelton J."/>
            <person name="Brown S."/>
            <person name="Dudchenko O."/>
            <person name="Machol I."/>
            <person name="Durand N."/>
            <person name="Shamim M."/>
            <person name="Lieberman A."/>
            <person name="Muzny D.M."/>
            <person name="Richards S."/>
            <person name="Yoder A."/>
            <person name="Worley K.C."/>
            <person name="Rogers J."/>
            <person name="Gibbs R.A."/>
        </authorList>
    </citation>
    <scope>NUCLEOTIDE SEQUENCE [LARGE SCALE GENOMIC DNA]</scope>
</reference>
<dbReference type="InterPro" id="IPR011705">
    <property type="entry name" value="BACK"/>
</dbReference>
<keyword evidence="2" id="KW-0880">Kelch repeat</keyword>
<keyword evidence="3" id="KW-0677">Repeat</keyword>
<evidence type="ECO:0000256" key="8">
    <source>
        <dbReference type="ARBA" id="ARBA00070626"/>
    </source>
</evidence>
<feature type="domain" description="BTB" evidence="10">
    <location>
        <begin position="67"/>
        <end position="134"/>
    </location>
</feature>
<feature type="region of interest" description="Disordered" evidence="9">
    <location>
        <begin position="1"/>
        <end position="37"/>
    </location>
</feature>
<dbReference type="Proteomes" id="UP000694394">
    <property type="component" value="Chromosome 29"/>
</dbReference>
<dbReference type="FunFam" id="3.30.710.10:FF:000066">
    <property type="entry name" value="kelch-like protein 8 isoform X1"/>
    <property type="match status" value="1"/>
</dbReference>
<dbReference type="SMART" id="SM00875">
    <property type="entry name" value="BACK"/>
    <property type="match status" value="1"/>
</dbReference>
<dbReference type="GeneTree" id="ENSGT00940000157583"/>
<dbReference type="SUPFAM" id="SSF117281">
    <property type="entry name" value="Kelch motif"/>
    <property type="match status" value="2"/>
</dbReference>
<evidence type="ECO:0000313" key="11">
    <source>
        <dbReference type="Ensembl" id="ENSMICP00000005913.3"/>
    </source>
</evidence>
<dbReference type="Pfam" id="PF24681">
    <property type="entry name" value="Kelch_KLHDC2_KLHL20_DRC7"/>
    <property type="match status" value="1"/>
</dbReference>
<evidence type="ECO:0000256" key="7">
    <source>
        <dbReference type="ARBA" id="ARBA00063856"/>
    </source>
</evidence>
<dbReference type="Ensembl" id="ENSMICT00000006473.3">
    <property type="protein sequence ID" value="ENSMICP00000005913.3"/>
    <property type="gene ID" value="ENSMICG00000006479.3"/>
</dbReference>
<evidence type="ECO:0000259" key="10">
    <source>
        <dbReference type="PROSITE" id="PS50097"/>
    </source>
</evidence>
<evidence type="ECO:0000256" key="2">
    <source>
        <dbReference type="ARBA" id="ARBA00022441"/>
    </source>
</evidence>
<dbReference type="GO" id="GO:0006511">
    <property type="term" value="P:ubiquitin-dependent protein catabolic process"/>
    <property type="evidence" value="ECO:0007669"/>
    <property type="project" value="Ensembl"/>
</dbReference>
<evidence type="ECO:0000313" key="12">
    <source>
        <dbReference type="Proteomes" id="UP000694394"/>
    </source>
</evidence>
<dbReference type="FunFam" id="2.120.10.80:FF:000070">
    <property type="entry name" value="kelch-like protein 8 isoform X1"/>
    <property type="match status" value="1"/>
</dbReference>
<evidence type="ECO:0000256" key="4">
    <source>
        <dbReference type="ARBA" id="ARBA00022786"/>
    </source>
</evidence>
<dbReference type="GO" id="GO:0016567">
    <property type="term" value="P:protein ubiquitination"/>
    <property type="evidence" value="ECO:0007669"/>
    <property type="project" value="Ensembl"/>
</dbReference>
<comment type="pathway">
    <text evidence="1">Protein modification; protein ubiquitination.</text>
</comment>
<dbReference type="GO" id="GO:0031463">
    <property type="term" value="C:Cul3-RING ubiquitin ligase complex"/>
    <property type="evidence" value="ECO:0007669"/>
    <property type="project" value="Ensembl"/>
</dbReference>
<dbReference type="PIRSF" id="PIRSF037037">
    <property type="entry name" value="Kelch-like_protein_gigaxonin"/>
    <property type="match status" value="1"/>
</dbReference>
<dbReference type="InterPro" id="IPR006652">
    <property type="entry name" value="Kelch_1"/>
</dbReference>
<dbReference type="SUPFAM" id="SSF54695">
    <property type="entry name" value="POZ domain"/>
    <property type="match status" value="1"/>
</dbReference>
<evidence type="ECO:0000256" key="5">
    <source>
        <dbReference type="ARBA" id="ARBA00022990"/>
    </source>
</evidence>
<evidence type="ECO:0000256" key="1">
    <source>
        <dbReference type="ARBA" id="ARBA00004906"/>
    </source>
</evidence>
<dbReference type="InterPro" id="IPR000210">
    <property type="entry name" value="BTB/POZ_dom"/>
</dbReference>
<dbReference type="Gene3D" id="1.25.40.420">
    <property type="match status" value="1"/>
</dbReference>
<dbReference type="CDD" id="cd18238">
    <property type="entry name" value="BTB_POZ_KLHL8"/>
    <property type="match status" value="1"/>
</dbReference>